<dbReference type="AlphaFoldDB" id="C5P1Y7"/>
<evidence type="ECO:0000256" key="1">
    <source>
        <dbReference type="SAM" id="MobiDB-lite"/>
    </source>
</evidence>
<dbReference type="EMBL" id="ACFW01000012">
    <property type="protein sequence ID" value="EER28890.1"/>
    <property type="molecule type" value="Genomic_DNA"/>
</dbReference>
<accession>C5P1Y7</accession>
<dbReference type="HOGENOM" id="CLU_2209779_0_0_1"/>
<dbReference type="Proteomes" id="UP000009084">
    <property type="component" value="Unassembled WGS sequence"/>
</dbReference>
<protein>
    <submittedName>
        <fullName evidence="2">Uncharacterized protein</fullName>
    </submittedName>
</protein>
<reference evidence="2 3" key="1">
    <citation type="journal article" date="2009" name="Genome Res.">
        <title>Comparative genomic analyses of the human fungal pathogens Coccidioides and their relatives.</title>
        <authorList>
            <person name="Sharpton T.J."/>
            <person name="Stajich J.E."/>
            <person name="Rounsley S.D."/>
            <person name="Gardner M.J."/>
            <person name="Wortman J.R."/>
            <person name="Jordar V.S."/>
            <person name="Maiti R."/>
            <person name="Kodira C.D."/>
            <person name="Neafsey D.E."/>
            <person name="Zeng Q."/>
            <person name="Hung C.-Y."/>
            <person name="McMahan C."/>
            <person name="Muszewska A."/>
            <person name="Grynberg M."/>
            <person name="Mandel M.A."/>
            <person name="Kellner E.M."/>
            <person name="Barker B.M."/>
            <person name="Galgiani J.N."/>
            <person name="Orbach M.J."/>
            <person name="Kirkland T.N."/>
            <person name="Cole G.T."/>
            <person name="Henn M.R."/>
            <person name="Birren B.W."/>
            <person name="Taylor J.W."/>
        </authorList>
    </citation>
    <scope>NUCLEOTIDE SEQUENCE [LARGE SCALE GENOMIC DNA]</scope>
    <source>
        <strain evidence="3">C735</strain>
    </source>
</reference>
<organism evidence="2 3">
    <name type="scientific">Coccidioides posadasii (strain C735)</name>
    <name type="common">Valley fever fungus</name>
    <dbReference type="NCBI Taxonomy" id="222929"/>
    <lineage>
        <taxon>Eukaryota</taxon>
        <taxon>Fungi</taxon>
        <taxon>Dikarya</taxon>
        <taxon>Ascomycota</taxon>
        <taxon>Pezizomycotina</taxon>
        <taxon>Eurotiomycetes</taxon>
        <taxon>Eurotiomycetidae</taxon>
        <taxon>Onygenales</taxon>
        <taxon>Onygenaceae</taxon>
        <taxon>Coccidioides</taxon>
    </lineage>
</organism>
<dbReference type="VEuPathDB" id="FungiDB:CPC735_035960"/>
<comment type="caution">
    <text evidence="2">The sequence shown here is derived from an EMBL/GenBank/DDBJ whole genome shotgun (WGS) entry which is preliminary data.</text>
</comment>
<dbReference type="OrthoDB" id="3645574at2759"/>
<feature type="compositionally biased region" description="Low complexity" evidence="1">
    <location>
        <begin position="67"/>
        <end position="78"/>
    </location>
</feature>
<sequence length="107" mass="11311">MCIPVNITKAGWTVELAFTVPLPYKVSEETYPGNVEARIRSEPATYTRISKNSHLAVLLANAAIRPSTGSSTADSAAAVRGSTASNSSSPGGVEAEWKPSLFALETW</sequence>
<feature type="region of interest" description="Disordered" evidence="1">
    <location>
        <begin position="67"/>
        <end position="107"/>
    </location>
</feature>
<dbReference type="KEGG" id="cpw:9696530"/>
<evidence type="ECO:0000313" key="2">
    <source>
        <dbReference type="EMBL" id="EER28890.1"/>
    </source>
</evidence>
<gene>
    <name evidence="2" type="ORF">CPC735_035960</name>
</gene>
<name>C5P1Y7_COCP7</name>
<evidence type="ECO:0000313" key="3">
    <source>
        <dbReference type="Proteomes" id="UP000009084"/>
    </source>
</evidence>
<proteinExistence type="predicted"/>
<dbReference type="RefSeq" id="XP_003071035.1">
    <property type="nucleotide sequence ID" value="XM_003070989.1"/>
</dbReference>